<keyword evidence="3" id="KW-0645">Protease</keyword>
<evidence type="ECO:0000259" key="10">
    <source>
        <dbReference type="PROSITE" id="PS52035"/>
    </source>
</evidence>
<dbReference type="FunCoup" id="A0A7M7NG55">
    <property type="interactions" value="141"/>
</dbReference>
<dbReference type="OrthoDB" id="10249045at2759"/>
<keyword evidence="4" id="KW-0479">Metal-binding</keyword>
<keyword evidence="3" id="KW-0121">Carboxypeptidase</keyword>
<dbReference type="GO" id="GO:0005615">
    <property type="term" value="C:extracellular space"/>
    <property type="evidence" value="ECO:0000318"/>
    <property type="project" value="GO_Central"/>
</dbReference>
<proteinExistence type="inferred from homology"/>
<dbReference type="InterPro" id="IPR008969">
    <property type="entry name" value="CarboxyPept-like_regulatory"/>
</dbReference>
<dbReference type="Pfam" id="PF13620">
    <property type="entry name" value="CarboxypepD_reg"/>
    <property type="match status" value="1"/>
</dbReference>
<dbReference type="AlphaFoldDB" id="A0A7M7NG55"/>
<dbReference type="GO" id="GO:0008270">
    <property type="term" value="F:zinc ion binding"/>
    <property type="evidence" value="ECO:0007669"/>
    <property type="project" value="InterPro"/>
</dbReference>
<accession>A0A7M7NG55</accession>
<dbReference type="FunFam" id="2.60.40.1120:FF:000026">
    <property type="entry name" value="Carboxypeptidase D"/>
    <property type="match status" value="1"/>
</dbReference>
<feature type="chain" id="PRO_5029805515" description="Peptidase M14 domain-containing protein" evidence="9">
    <location>
        <begin position="20"/>
        <end position="473"/>
    </location>
</feature>
<dbReference type="PANTHER" id="PTHR11532">
    <property type="entry name" value="PROTEASE M14 CARBOXYPEPTIDASE"/>
    <property type="match status" value="1"/>
</dbReference>
<dbReference type="EnsemblMetazoa" id="XM_030979402">
    <property type="protein sequence ID" value="XP_030835262"/>
    <property type="gene ID" value="LOC590436"/>
</dbReference>
<feature type="signal peptide" evidence="9">
    <location>
        <begin position="1"/>
        <end position="19"/>
    </location>
</feature>
<evidence type="ECO:0000256" key="3">
    <source>
        <dbReference type="ARBA" id="ARBA00022645"/>
    </source>
</evidence>
<evidence type="ECO:0000313" key="11">
    <source>
        <dbReference type="EnsemblMetazoa" id="XP_030835262"/>
    </source>
</evidence>
<dbReference type="GeneID" id="590436"/>
<keyword evidence="7" id="KW-0325">Glycoprotein</keyword>
<evidence type="ECO:0000256" key="2">
    <source>
        <dbReference type="ARBA" id="ARBA00005988"/>
    </source>
</evidence>
<dbReference type="SUPFAM" id="SSF49464">
    <property type="entry name" value="Carboxypeptidase regulatory domain-like"/>
    <property type="match status" value="1"/>
</dbReference>
<keyword evidence="6" id="KW-0862">Zinc</keyword>
<name>A0A7M7NG55_STRPU</name>
<dbReference type="FunFam" id="3.40.630.10:FF:000302">
    <property type="entry name" value="Predicted protein"/>
    <property type="match status" value="1"/>
</dbReference>
<dbReference type="SMART" id="SM00631">
    <property type="entry name" value="Zn_pept"/>
    <property type="match status" value="1"/>
</dbReference>
<dbReference type="PANTHER" id="PTHR11532:SF73">
    <property type="entry name" value="CARBOXYPEPTIDASE D"/>
    <property type="match status" value="1"/>
</dbReference>
<evidence type="ECO:0000256" key="9">
    <source>
        <dbReference type="SAM" id="SignalP"/>
    </source>
</evidence>
<dbReference type="Gene3D" id="3.40.630.10">
    <property type="entry name" value="Zn peptidases"/>
    <property type="match status" value="1"/>
</dbReference>
<dbReference type="Pfam" id="PF00246">
    <property type="entry name" value="Peptidase_M14"/>
    <property type="match status" value="1"/>
</dbReference>
<dbReference type="CDD" id="cd03858">
    <property type="entry name" value="M14_CP_N-E_like"/>
    <property type="match status" value="1"/>
</dbReference>
<reference evidence="11" key="2">
    <citation type="submission" date="2021-01" db="UniProtKB">
        <authorList>
            <consortium name="EnsemblMetazoa"/>
        </authorList>
    </citation>
    <scope>IDENTIFICATION</scope>
</reference>
<dbReference type="InParanoid" id="A0A7M7NG55"/>
<comment type="cofactor">
    <cofactor evidence="1">
        <name>Zn(2+)</name>
        <dbReference type="ChEBI" id="CHEBI:29105"/>
    </cofactor>
</comment>
<evidence type="ECO:0000256" key="7">
    <source>
        <dbReference type="ARBA" id="ARBA00023180"/>
    </source>
</evidence>
<dbReference type="GO" id="GO:0006518">
    <property type="term" value="P:peptide metabolic process"/>
    <property type="evidence" value="ECO:0000318"/>
    <property type="project" value="GO_Central"/>
</dbReference>
<dbReference type="InterPro" id="IPR000834">
    <property type="entry name" value="Peptidase_M14"/>
</dbReference>
<evidence type="ECO:0000256" key="5">
    <source>
        <dbReference type="ARBA" id="ARBA00022801"/>
    </source>
</evidence>
<dbReference type="GO" id="GO:0004181">
    <property type="term" value="F:metallocarboxypeptidase activity"/>
    <property type="evidence" value="ECO:0000318"/>
    <property type="project" value="GO_Central"/>
</dbReference>
<reference evidence="12" key="1">
    <citation type="submission" date="2015-02" db="EMBL/GenBank/DDBJ databases">
        <title>Genome sequencing for Strongylocentrotus purpuratus.</title>
        <authorList>
            <person name="Murali S."/>
            <person name="Liu Y."/>
            <person name="Vee V."/>
            <person name="English A."/>
            <person name="Wang M."/>
            <person name="Skinner E."/>
            <person name="Han Y."/>
            <person name="Muzny D.M."/>
            <person name="Worley K.C."/>
            <person name="Gibbs R.A."/>
        </authorList>
    </citation>
    <scope>NUCLEOTIDE SEQUENCE</scope>
</reference>
<evidence type="ECO:0000256" key="6">
    <source>
        <dbReference type="ARBA" id="ARBA00022833"/>
    </source>
</evidence>
<dbReference type="OMA" id="WQSHIGV"/>
<dbReference type="SUPFAM" id="SSF53187">
    <property type="entry name" value="Zn-dependent exopeptidases"/>
    <property type="match status" value="1"/>
</dbReference>
<dbReference type="PROSITE" id="PS00132">
    <property type="entry name" value="CARBOXYPEPT_ZN_1"/>
    <property type="match status" value="1"/>
</dbReference>
<dbReference type="CDD" id="cd11308">
    <property type="entry name" value="Peptidase_M14NE-CP-C_like"/>
    <property type="match status" value="1"/>
</dbReference>
<dbReference type="GO" id="GO:0016485">
    <property type="term" value="P:protein processing"/>
    <property type="evidence" value="ECO:0000318"/>
    <property type="project" value="GO_Central"/>
</dbReference>
<dbReference type="PRINTS" id="PR00765">
    <property type="entry name" value="CRBOXYPTASEA"/>
</dbReference>
<dbReference type="PROSITE" id="PS00133">
    <property type="entry name" value="CARBOXYPEPT_ZN_2"/>
    <property type="match status" value="1"/>
</dbReference>
<protein>
    <recommendedName>
        <fullName evidence="10">Peptidase M14 domain-containing protein</fullName>
    </recommendedName>
</protein>
<dbReference type="KEGG" id="spu:590436"/>
<dbReference type="RefSeq" id="XP_030835262.1">
    <property type="nucleotide sequence ID" value="XM_030979402.1"/>
</dbReference>
<dbReference type="Gene3D" id="2.60.40.1120">
    <property type="entry name" value="Carboxypeptidase-like, regulatory domain"/>
    <property type="match status" value="1"/>
</dbReference>
<dbReference type="InterPro" id="IPR057247">
    <property type="entry name" value="CARBOXYPEPT_ZN_2"/>
</dbReference>
<dbReference type="PROSITE" id="PS52035">
    <property type="entry name" value="PEPTIDASE_M14"/>
    <property type="match status" value="1"/>
</dbReference>
<keyword evidence="5" id="KW-0378">Hydrolase</keyword>
<dbReference type="InterPro" id="IPR057246">
    <property type="entry name" value="CARBOXYPEPT_ZN_1"/>
</dbReference>
<feature type="active site" description="Proton donor/acceptor" evidence="8">
    <location>
        <position position="325"/>
    </location>
</feature>
<feature type="domain" description="Peptidase M14" evidence="10">
    <location>
        <begin position="36"/>
        <end position="356"/>
    </location>
</feature>
<keyword evidence="12" id="KW-1185">Reference proteome</keyword>
<keyword evidence="9" id="KW-0732">Signal</keyword>
<comment type="similarity">
    <text evidence="2 8">Belongs to the peptidase M14 family.</text>
</comment>
<evidence type="ECO:0000313" key="12">
    <source>
        <dbReference type="Proteomes" id="UP000007110"/>
    </source>
</evidence>
<dbReference type="InterPro" id="IPR050753">
    <property type="entry name" value="Peptidase_M14_domain"/>
</dbReference>
<evidence type="ECO:0000256" key="8">
    <source>
        <dbReference type="PROSITE-ProRule" id="PRU01379"/>
    </source>
</evidence>
<evidence type="ECO:0000256" key="1">
    <source>
        <dbReference type="ARBA" id="ARBA00001947"/>
    </source>
</evidence>
<sequence>MTLLLALLAVLPFFSSVLGEPITATSEFPGSDYQWEHHDQEALYQILRDTNEECPEITRIYSAGESVEEEDLWVIEISDNPGKHEVGEPEFKYIGNMHGNEVVGREMLLLLIPYLCKNYETDPDIKWLVDNTRIHIMPTMNPDGYAAALEQLEERGENAWSTGRANAHEVDLNRNFPDLDRIIFGRRADRFPRRHGLNNHITSHVDPRQLEPETRAIMSWLQEYPFILSANLHGGDIVANYPYDSSHDGKANYEASPDDQVFRQVSLAYATPHPVMSDPNREQCDIGGEDAFKKGITNGADWYPLKGGMQDYNYLHTNCFEITIELSCKKFPSNPNDYEEFWGDNKQSLLDYIRQAHSGIKGTVTDENGVGIDDAKIKVWELTGPASEEHYIDHDITTADDGDFWRLLVPGTYKVEAEACGFHAVNKTCTVAEPGTNVEASDCSFQLEEDNSTEGCSIEELESFLMNRLYPTY</sequence>
<dbReference type="Proteomes" id="UP000007110">
    <property type="component" value="Unassembled WGS sequence"/>
</dbReference>
<evidence type="ECO:0000256" key="4">
    <source>
        <dbReference type="ARBA" id="ARBA00022723"/>
    </source>
</evidence>
<organism evidence="11 12">
    <name type="scientific">Strongylocentrotus purpuratus</name>
    <name type="common">Purple sea urchin</name>
    <dbReference type="NCBI Taxonomy" id="7668"/>
    <lineage>
        <taxon>Eukaryota</taxon>
        <taxon>Metazoa</taxon>
        <taxon>Echinodermata</taxon>
        <taxon>Eleutherozoa</taxon>
        <taxon>Echinozoa</taxon>
        <taxon>Echinoidea</taxon>
        <taxon>Euechinoidea</taxon>
        <taxon>Echinacea</taxon>
        <taxon>Camarodonta</taxon>
        <taxon>Echinidea</taxon>
        <taxon>Strongylocentrotidae</taxon>
        <taxon>Strongylocentrotus</taxon>
    </lineage>
</organism>